<keyword evidence="2" id="KW-0677">Repeat</keyword>
<dbReference type="Gene3D" id="3.10.580.10">
    <property type="entry name" value="CBS-domain"/>
    <property type="match status" value="2"/>
</dbReference>
<keyword evidence="3" id="KW-0129">CBS domain</keyword>
<accession>A0A444XX19</accession>
<feature type="compositionally biased region" description="Low complexity" evidence="4">
    <location>
        <begin position="1"/>
        <end position="32"/>
    </location>
</feature>
<feature type="domain" description="CBS" evidence="6">
    <location>
        <begin position="119"/>
        <end position="174"/>
    </location>
</feature>
<dbReference type="InterPro" id="IPR000644">
    <property type="entry name" value="CBS_dom"/>
</dbReference>
<proteinExistence type="predicted"/>
<sequence>MSGQVSQTQSRKSRRSSSTASRKSENGGTSSKPPSPPPPQPGDGGERTVKKLRLSKALTIPDGTTVYDACRRMAARRVNAVLLTDSNALLSGILTDKDVASRVIAEGLVPEQTPVSKVMTRTPIFVTSDTLAIEALQKMVQGKFRHLPVVENGEVIAMLDITKCLYDAISRMEKAAQQGSAIAAAVEGVELQRGSNGSAASAFIETLRERMFKPSLSTIVGENSKVAIVSSSDPVQVAAKKMRELRVNSAVIANETKLQGILTSKDILMRVVAQNLAPDTTPVEKVMTSNPEHASLETTILDALHMMHDGKFLHLPVVDKGKFAFSNAYIISLLFFLFFGIEYYLFFADGNIAACLDVLQITTAAISLVESSSGTVNDMANSIMQKFWDSALALEPPDDYDTQSEVSGIMNSDGADTAKSTYQTVGHGNSFTFKFEDPNGRVHRVTCGAENLDELVSAIMERVSNNDRSRPVILYDDDEGDKIVIANDSDLVSAVSYARSAGLKALKLDLEFTDSAKPVTPQSAIAMTTTTATRRKTEGGMLSIRSSIFAGAVVLTSIGVVAYLKRSNQ</sequence>
<dbReference type="SUPFAM" id="SSF54631">
    <property type="entry name" value="CBS-domain pair"/>
    <property type="match status" value="2"/>
</dbReference>
<evidence type="ECO:0000256" key="4">
    <source>
        <dbReference type="SAM" id="MobiDB-lite"/>
    </source>
</evidence>
<dbReference type="SMART" id="SM00116">
    <property type="entry name" value="CBS"/>
    <property type="match status" value="3"/>
</dbReference>
<dbReference type="CDD" id="cd17781">
    <property type="entry name" value="CBS_pair_MUG70_1"/>
    <property type="match status" value="1"/>
</dbReference>
<evidence type="ECO:0000256" key="2">
    <source>
        <dbReference type="ARBA" id="ARBA00022737"/>
    </source>
</evidence>
<dbReference type="PANTHER" id="PTHR48108">
    <property type="entry name" value="CBS DOMAIN-CONTAINING PROTEIN CBSX2, CHLOROPLASTIC"/>
    <property type="match status" value="1"/>
</dbReference>
<feature type="domain" description="PB1" evidence="7">
    <location>
        <begin position="428"/>
        <end position="513"/>
    </location>
</feature>
<dbReference type="SMART" id="SM00666">
    <property type="entry name" value="PB1"/>
    <property type="match status" value="1"/>
</dbReference>
<evidence type="ECO:0000259" key="6">
    <source>
        <dbReference type="PROSITE" id="PS51371"/>
    </source>
</evidence>
<dbReference type="InterPro" id="IPR051462">
    <property type="entry name" value="CBS_domain-containing"/>
</dbReference>
<dbReference type="CDD" id="cd17782">
    <property type="entry name" value="CBS_pair_MUG70_2"/>
    <property type="match status" value="1"/>
</dbReference>
<evidence type="ECO:0000313" key="9">
    <source>
        <dbReference type="Proteomes" id="UP000289738"/>
    </source>
</evidence>
<organism evidence="8 9">
    <name type="scientific">Arachis hypogaea</name>
    <name type="common">Peanut</name>
    <dbReference type="NCBI Taxonomy" id="3818"/>
    <lineage>
        <taxon>Eukaryota</taxon>
        <taxon>Viridiplantae</taxon>
        <taxon>Streptophyta</taxon>
        <taxon>Embryophyta</taxon>
        <taxon>Tracheophyta</taxon>
        <taxon>Spermatophyta</taxon>
        <taxon>Magnoliopsida</taxon>
        <taxon>eudicotyledons</taxon>
        <taxon>Gunneridae</taxon>
        <taxon>Pentapetalae</taxon>
        <taxon>rosids</taxon>
        <taxon>fabids</taxon>
        <taxon>Fabales</taxon>
        <taxon>Fabaceae</taxon>
        <taxon>Papilionoideae</taxon>
        <taxon>50 kb inversion clade</taxon>
        <taxon>dalbergioids sensu lato</taxon>
        <taxon>Dalbergieae</taxon>
        <taxon>Pterocarpus clade</taxon>
        <taxon>Arachis</taxon>
    </lineage>
</organism>
<evidence type="ECO:0008006" key="10">
    <source>
        <dbReference type="Google" id="ProtNLM"/>
    </source>
</evidence>
<dbReference type="InterPro" id="IPR046342">
    <property type="entry name" value="CBS_dom_sf"/>
</dbReference>
<evidence type="ECO:0000313" key="8">
    <source>
        <dbReference type="EMBL" id="RYQ94302.1"/>
    </source>
</evidence>
<dbReference type="PANTHER" id="PTHR48108:SF26">
    <property type="entry name" value="CBS DOMAIN-CONTAINING PROTEIN DDB_G0289609"/>
    <property type="match status" value="1"/>
</dbReference>
<dbReference type="SUPFAM" id="SSF54277">
    <property type="entry name" value="CAD &amp; PB1 domains"/>
    <property type="match status" value="1"/>
</dbReference>
<evidence type="ECO:0000256" key="3">
    <source>
        <dbReference type="PROSITE-ProRule" id="PRU00703"/>
    </source>
</evidence>
<feature type="domain" description="CBS" evidence="6">
    <location>
        <begin position="53"/>
        <end position="111"/>
    </location>
</feature>
<dbReference type="Pfam" id="PF00571">
    <property type="entry name" value="CBS"/>
    <property type="match status" value="4"/>
</dbReference>
<dbReference type="PROSITE" id="PS51371">
    <property type="entry name" value="CBS"/>
    <property type="match status" value="3"/>
</dbReference>
<feature type="transmembrane region" description="Helical" evidence="5">
    <location>
        <begin position="328"/>
        <end position="346"/>
    </location>
</feature>
<dbReference type="Pfam" id="PF00564">
    <property type="entry name" value="PB1"/>
    <property type="match status" value="1"/>
</dbReference>
<comment type="subunit">
    <text evidence="1">Homodimers and heterodimers.</text>
</comment>
<keyword evidence="5" id="KW-0472">Membrane</keyword>
<feature type="transmembrane region" description="Helical" evidence="5">
    <location>
        <begin position="542"/>
        <end position="564"/>
    </location>
</feature>
<keyword evidence="5" id="KW-0812">Transmembrane</keyword>
<dbReference type="STRING" id="3818.A0A444XX19"/>
<comment type="caution">
    <text evidence="8">The sequence shown here is derived from an EMBL/GenBank/DDBJ whole genome shotgun (WGS) entry which is preliminary data.</text>
</comment>
<gene>
    <name evidence="8" type="ORF">Ahy_B08g089189</name>
</gene>
<dbReference type="InterPro" id="IPR000270">
    <property type="entry name" value="PB1_dom"/>
</dbReference>
<protein>
    <recommendedName>
        <fullName evidence="10">CBS domain-containing protein</fullName>
    </recommendedName>
</protein>
<reference evidence="8 9" key="1">
    <citation type="submission" date="2019-01" db="EMBL/GenBank/DDBJ databases">
        <title>Sequencing of cultivated peanut Arachis hypogaea provides insights into genome evolution and oil improvement.</title>
        <authorList>
            <person name="Chen X."/>
        </authorList>
    </citation>
    <scope>NUCLEOTIDE SEQUENCE [LARGE SCALE GENOMIC DNA]</scope>
    <source>
        <strain evidence="9">cv. Fuhuasheng</strain>
        <tissue evidence="8">Leaves</tissue>
    </source>
</reference>
<feature type="domain" description="CBS" evidence="6">
    <location>
        <begin position="222"/>
        <end position="280"/>
    </location>
</feature>
<name>A0A444XX19_ARAHY</name>
<feature type="region of interest" description="Disordered" evidence="4">
    <location>
        <begin position="1"/>
        <end position="47"/>
    </location>
</feature>
<keyword evidence="9" id="KW-1185">Reference proteome</keyword>
<dbReference type="EMBL" id="SDMP01000018">
    <property type="protein sequence ID" value="RYQ94302.1"/>
    <property type="molecule type" value="Genomic_DNA"/>
</dbReference>
<evidence type="ECO:0000259" key="7">
    <source>
        <dbReference type="PROSITE" id="PS51745"/>
    </source>
</evidence>
<dbReference type="AlphaFoldDB" id="A0A444XX19"/>
<dbReference type="InterPro" id="IPR053793">
    <property type="entry name" value="PB1-like"/>
</dbReference>
<keyword evidence="5" id="KW-1133">Transmembrane helix</keyword>
<evidence type="ECO:0000256" key="1">
    <source>
        <dbReference type="ARBA" id="ARBA00011726"/>
    </source>
</evidence>
<dbReference type="Proteomes" id="UP000289738">
    <property type="component" value="Chromosome B08"/>
</dbReference>
<dbReference type="PROSITE" id="PS51745">
    <property type="entry name" value="PB1"/>
    <property type="match status" value="1"/>
</dbReference>
<evidence type="ECO:0000256" key="5">
    <source>
        <dbReference type="SAM" id="Phobius"/>
    </source>
</evidence>